<dbReference type="CDD" id="cd00077">
    <property type="entry name" value="HDc"/>
    <property type="match status" value="1"/>
</dbReference>
<dbReference type="PANTHER" id="PTHR43155">
    <property type="entry name" value="CYCLIC DI-GMP PHOSPHODIESTERASE PA4108-RELATED"/>
    <property type="match status" value="1"/>
</dbReference>
<feature type="domain" description="HD-GYP" evidence="1">
    <location>
        <begin position="1"/>
        <end position="147"/>
    </location>
</feature>
<dbReference type="InterPro" id="IPR037522">
    <property type="entry name" value="HD_GYP_dom"/>
</dbReference>
<evidence type="ECO:0000259" key="1">
    <source>
        <dbReference type="PROSITE" id="PS51832"/>
    </source>
</evidence>
<dbReference type="Gene3D" id="1.10.3210.10">
    <property type="entry name" value="Hypothetical protein af1432"/>
    <property type="match status" value="1"/>
</dbReference>
<feature type="non-terminal residue" evidence="2">
    <location>
        <position position="1"/>
    </location>
</feature>
<dbReference type="PROSITE" id="PS51832">
    <property type="entry name" value="HD_GYP"/>
    <property type="match status" value="1"/>
</dbReference>
<dbReference type="SUPFAM" id="SSF109604">
    <property type="entry name" value="HD-domain/PDEase-like"/>
    <property type="match status" value="1"/>
</dbReference>
<dbReference type="EMBL" id="BART01003449">
    <property type="protein sequence ID" value="GAG56809.1"/>
    <property type="molecule type" value="Genomic_DNA"/>
</dbReference>
<sequence length="147" mass="16552">KIEGIQIAALVHDIGKINIPAEILSKPSKLNEMEFSLIKNHPKVGYDILRKIDFPWPVAKIVLQHHEKIDGSGYPQGLKGEKILLEAKIIGVADVVEAMSSHRPYRPSLGIDKALEEIIQNRGVLYDPEVVDVCLKLFKEKDFKFES</sequence>
<gene>
    <name evidence="2" type="ORF">S01H4_09503</name>
</gene>
<dbReference type="Pfam" id="PF13487">
    <property type="entry name" value="HD_5"/>
    <property type="match status" value="1"/>
</dbReference>
<proteinExistence type="predicted"/>
<reference evidence="2" key="1">
    <citation type="journal article" date="2014" name="Front. Microbiol.">
        <title>High frequency of phylogenetically diverse reductive dehalogenase-homologous genes in deep subseafloor sedimentary metagenomes.</title>
        <authorList>
            <person name="Kawai M."/>
            <person name="Futagami T."/>
            <person name="Toyoda A."/>
            <person name="Takaki Y."/>
            <person name="Nishi S."/>
            <person name="Hori S."/>
            <person name="Arai W."/>
            <person name="Tsubouchi T."/>
            <person name="Morono Y."/>
            <person name="Uchiyama I."/>
            <person name="Ito T."/>
            <person name="Fujiyama A."/>
            <person name="Inagaki F."/>
            <person name="Takami H."/>
        </authorList>
    </citation>
    <scope>NUCLEOTIDE SEQUENCE</scope>
    <source>
        <strain evidence="2">Expedition CK06-06</strain>
    </source>
</reference>
<organism evidence="2">
    <name type="scientific">marine sediment metagenome</name>
    <dbReference type="NCBI Taxonomy" id="412755"/>
    <lineage>
        <taxon>unclassified sequences</taxon>
        <taxon>metagenomes</taxon>
        <taxon>ecological metagenomes</taxon>
    </lineage>
</organism>
<evidence type="ECO:0000313" key="2">
    <source>
        <dbReference type="EMBL" id="GAG56809.1"/>
    </source>
</evidence>
<protein>
    <recommendedName>
        <fullName evidence="1">HD-GYP domain-containing protein</fullName>
    </recommendedName>
</protein>
<dbReference type="InterPro" id="IPR006675">
    <property type="entry name" value="HDIG_dom"/>
</dbReference>
<dbReference type="InterPro" id="IPR003607">
    <property type="entry name" value="HD/PDEase_dom"/>
</dbReference>
<name>X0YKU4_9ZZZZ</name>
<accession>X0YKU4</accession>
<dbReference type="NCBIfam" id="TIGR00277">
    <property type="entry name" value="HDIG"/>
    <property type="match status" value="1"/>
</dbReference>
<dbReference type="PANTHER" id="PTHR43155:SF2">
    <property type="entry name" value="CYCLIC DI-GMP PHOSPHODIESTERASE PA4108"/>
    <property type="match status" value="1"/>
</dbReference>
<dbReference type="AlphaFoldDB" id="X0YKU4"/>
<comment type="caution">
    <text evidence="2">The sequence shown here is derived from an EMBL/GenBank/DDBJ whole genome shotgun (WGS) entry which is preliminary data.</text>
</comment>